<dbReference type="Proteomes" id="UP001215598">
    <property type="component" value="Unassembled WGS sequence"/>
</dbReference>
<feature type="transmembrane region" description="Helical" evidence="2">
    <location>
        <begin position="157"/>
        <end position="179"/>
    </location>
</feature>
<feature type="transmembrane region" description="Helical" evidence="2">
    <location>
        <begin position="199"/>
        <end position="222"/>
    </location>
</feature>
<keyword evidence="2" id="KW-0812">Transmembrane</keyword>
<feature type="transmembrane region" description="Helical" evidence="2">
    <location>
        <begin position="116"/>
        <end position="137"/>
    </location>
</feature>
<name>A0AAD7KDM1_9AGAR</name>
<feature type="transmembrane region" description="Helical" evidence="2">
    <location>
        <begin position="75"/>
        <end position="95"/>
    </location>
</feature>
<evidence type="ECO:0000259" key="3">
    <source>
        <dbReference type="Pfam" id="PF20152"/>
    </source>
</evidence>
<gene>
    <name evidence="4" type="ORF">B0H16DRAFT_1493789</name>
</gene>
<keyword evidence="2" id="KW-1133">Transmembrane helix</keyword>
<sequence length="321" mass="35244">MAGFPLNVTLGPIIIGAFLAVFFFGVICMQTVYYLKRFPDDIFLVKFTVISLWVLQVAYTCFICQGAYAMAVGDFGSTFALLYAPIGLNLAVLMGSLTDHGVQAFFVARIYKATGALYLCIFLWTATLFLLGISLFLTIQEFEIDSIPIFGLRWKTILNVLFFGDASLDIVNACVLCFYLKLKSRSAFSQTTADVVNRLVIYTLETGLGTSLVALAAAISFRVAPNDYLWTMFFMALPGSFGSALLANVNNRTSTSQPNSAVSSDINNHVHGQTSIQFARSLVLSTEERSPSERAKSERDDPSHSIELNKISAPHGNFYAV</sequence>
<feature type="region of interest" description="Disordered" evidence="1">
    <location>
        <begin position="287"/>
        <end position="307"/>
    </location>
</feature>
<feature type="compositionally biased region" description="Basic and acidic residues" evidence="1">
    <location>
        <begin position="287"/>
        <end position="304"/>
    </location>
</feature>
<dbReference type="Pfam" id="PF20152">
    <property type="entry name" value="DUF6534"/>
    <property type="match status" value="1"/>
</dbReference>
<feature type="transmembrane region" description="Helical" evidence="2">
    <location>
        <begin position="228"/>
        <end position="247"/>
    </location>
</feature>
<reference evidence="4" key="1">
    <citation type="submission" date="2023-03" db="EMBL/GenBank/DDBJ databases">
        <title>Massive genome expansion in bonnet fungi (Mycena s.s.) driven by repeated elements and novel gene families across ecological guilds.</title>
        <authorList>
            <consortium name="Lawrence Berkeley National Laboratory"/>
            <person name="Harder C.B."/>
            <person name="Miyauchi S."/>
            <person name="Viragh M."/>
            <person name="Kuo A."/>
            <person name="Thoen E."/>
            <person name="Andreopoulos B."/>
            <person name="Lu D."/>
            <person name="Skrede I."/>
            <person name="Drula E."/>
            <person name="Henrissat B."/>
            <person name="Morin E."/>
            <person name="Kohler A."/>
            <person name="Barry K."/>
            <person name="LaButti K."/>
            <person name="Morin E."/>
            <person name="Salamov A."/>
            <person name="Lipzen A."/>
            <person name="Mereny Z."/>
            <person name="Hegedus B."/>
            <person name="Baldrian P."/>
            <person name="Stursova M."/>
            <person name="Weitz H."/>
            <person name="Taylor A."/>
            <person name="Grigoriev I.V."/>
            <person name="Nagy L.G."/>
            <person name="Martin F."/>
            <person name="Kauserud H."/>
        </authorList>
    </citation>
    <scope>NUCLEOTIDE SEQUENCE</scope>
    <source>
        <strain evidence="4">CBHHK182m</strain>
    </source>
</reference>
<organism evidence="4 5">
    <name type="scientific">Mycena metata</name>
    <dbReference type="NCBI Taxonomy" id="1033252"/>
    <lineage>
        <taxon>Eukaryota</taxon>
        <taxon>Fungi</taxon>
        <taxon>Dikarya</taxon>
        <taxon>Basidiomycota</taxon>
        <taxon>Agaricomycotina</taxon>
        <taxon>Agaricomycetes</taxon>
        <taxon>Agaricomycetidae</taxon>
        <taxon>Agaricales</taxon>
        <taxon>Marasmiineae</taxon>
        <taxon>Mycenaceae</taxon>
        <taxon>Mycena</taxon>
    </lineage>
</organism>
<comment type="caution">
    <text evidence="4">The sequence shown here is derived from an EMBL/GenBank/DDBJ whole genome shotgun (WGS) entry which is preliminary data.</text>
</comment>
<proteinExistence type="predicted"/>
<protein>
    <recommendedName>
        <fullName evidence="3">DUF6534 domain-containing protein</fullName>
    </recommendedName>
</protein>
<feature type="transmembrane region" description="Helical" evidence="2">
    <location>
        <begin position="47"/>
        <end position="69"/>
    </location>
</feature>
<feature type="transmembrane region" description="Helical" evidence="2">
    <location>
        <begin position="12"/>
        <end position="35"/>
    </location>
</feature>
<keyword evidence="5" id="KW-1185">Reference proteome</keyword>
<keyword evidence="2" id="KW-0472">Membrane</keyword>
<evidence type="ECO:0000256" key="2">
    <source>
        <dbReference type="SAM" id="Phobius"/>
    </source>
</evidence>
<feature type="domain" description="DUF6534" evidence="3">
    <location>
        <begin position="167"/>
        <end position="253"/>
    </location>
</feature>
<dbReference type="AlphaFoldDB" id="A0AAD7KDM1"/>
<evidence type="ECO:0000313" key="5">
    <source>
        <dbReference type="Proteomes" id="UP001215598"/>
    </source>
</evidence>
<dbReference type="PANTHER" id="PTHR40465:SF1">
    <property type="entry name" value="DUF6534 DOMAIN-CONTAINING PROTEIN"/>
    <property type="match status" value="1"/>
</dbReference>
<accession>A0AAD7KDM1</accession>
<dbReference type="PANTHER" id="PTHR40465">
    <property type="entry name" value="CHROMOSOME 1, WHOLE GENOME SHOTGUN SEQUENCE"/>
    <property type="match status" value="1"/>
</dbReference>
<evidence type="ECO:0000313" key="4">
    <source>
        <dbReference type="EMBL" id="KAJ7782624.1"/>
    </source>
</evidence>
<dbReference type="EMBL" id="JARKIB010000003">
    <property type="protein sequence ID" value="KAJ7782624.1"/>
    <property type="molecule type" value="Genomic_DNA"/>
</dbReference>
<evidence type="ECO:0000256" key="1">
    <source>
        <dbReference type="SAM" id="MobiDB-lite"/>
    </source>
</evidence>
<dbReference type="InterPro" id="IPR045339">
    <property type="entry name" value="DUF6534"/>
</dbReference>